<feature type="transmembrane region" description="Helical" evidence="5">
    <location>
        <begin position="12"/>
        <end position="36"/>
    </location>
</feature>
<proteinExistence type="predicted"/>
<reference evidence="7 8" key="1">
    <citation type="submission" date="2019-04" db="EMBL/GenBank/DDBJ databases">
        <title>Flavobacterium sp. strain DS2-A Genome sequencing and assembly.</title>
        <authorList>
            <person name="Kim I."/>
        </authorList>
    </citation>
    <scope>NUCLEOTIDE SEQUENCE [LARGE SCALE GENOMIC DNA]</scope>
    <source>
        <strain evidence="7 8">DS2-A</strain>
    </source>
</reference>
<name>A0A4Z0LA03_9FLAO</name>
<evidence type="ECO:0000313" key="7">
    <source>
        <dbReference type="EMBL" id="TGD58040.1"/>
    </source>
</evidence>
<feature type="transmembrane region" description="Helical" evidence="5">
    <location>
        <begin position="56"/>
        <end position="74"/>
    </location>
</feature>
<evidence type="ECO:0000256" key="2">
    <source>
        <dbReference type="ARBA" id="ARBA00022692"/>
    </source>
</evidence>
<feature type="domain" description="Methylamine utilisation protein MauE" evidence="6">
    <location>
        <begin position="6"/>
        <end position="141"/>
    </location>
</feature>
<keyword evidence="2 5" id="KW-0812">Transmembrane</keyword>
<comment type="subcellular location">
    <subcellularLocation>
        <location evidence="1">Membrane</location>
        <topology evidence="1">Multi-pass membrane protein</topology>
    </subcellularLocation>
</comment>
<keyword evidence="4 5" id="KW-0472">Membrane</keyword>
<dbReference type="SUPFAM" id="SSF52833">
    <property type="entry name" value="Thioredoxin-like"/>
    <property type="match status" value="1"/>
</dbReference>
<evidence type="ECO:0000313" key="8">
    <source>
        <dbReference type="Proteomes" id="UP000297407"/>
    </source>
</evidence>
<sequence>MEKVKSILPWPLRIIISFLFIISAIAKMYPSPYFAISTFEVKQLYPLGFSDTIAPYFSRFLIGIELALGILILQNNFLRKIIIPATILLLAVFTTHLTIVTIQDGGNSGNCGCFGSLLPMTPIEAIIKNVVAMALLVYLLYLLPKEANGNRNFWFLATVTLASILALFMLAPIQPASHFELAPGTSIETDTIPAENNTITTPIDAVGKTEKKDSVKSGDTQKTMQKTAQTTILTEPAPRKSGYAKFFAKIDNGRKTLCFFVPGCDHCRQAAKELTELKQKNADFPEVSIIFMNEEADLIPDFFKEAGAEYPYTIVEVIPFWNLLGPKTDTPGVKYLWNGNTYKYYNGITDKKFDPVDYQKLINKPYSELAPKK</sequence>
<feature type="transmembrane region" description="Helical" evidence="5">
    <location>
        <begin position="153"/>
        <end position="173"/>
    </location>
</feature>
<protein>
    <submittedName>
        <fullName evidence="7">Protein tlpB</fullName>
    </submittedName>
</protein>
<keyword evidence="3 5" id="KW-1133">Transmembrane helix</keyword>
<keyword evidence="8" id="KW-1185">Reference proteome</keyword>
<evidence type="ECO:0000256" key="5">
    <source>
        <dbReference type="SAM" id="Phobius"/>
    </source>
</evidence>
<dbReference type="GO" id="GO:0016020">
    <property type="term" value="C:membrane"/>
    <property type="evidence" value="ECO:0007669"/>
    <property type="project" value="UniProtKB-SubCell"/>
</dbReference>
<organism evidence="7 8">
    <name type="scientific">Flavobacterium humi</name>
    <dbReference type="NCBI Taxonomy" id="2562683"/>
    <lineage>
        <taxon>Bacteria</taxon>
        <taxon>Pseudomonadati</taxon>
        <taxon>Bacteroidota</taxon>
        <taxon>Flavobacteriia</taxon>
        <taxon>Flavobacteriales</taxon>
        <taxon>Flavobacteriaceae</taxon>
        <taxon>Flavobacterium</taxon>
    </lineage>
</organism>
<evidence type="ECO:0000259" key="6">
    <source>
        <dbReference type="Pfam" id="PF07291"/>
    </source>
</evidence>
<dbReference type="OrthoDB" id="648842at2"/>
<feature type="transmembrane region" description="Helical" evidence="5">
    <location>
        <begin position="122"/>
        <end position="141"/>
    </location>
</feature>
<dbReference type="InterPro" id="IPR036249">
    <property type="entry name" value="Thioredoxin-like_sf"/>
</dbReference>
<dbReference type="AlphaFoldDB" id="A0A4Z0LA03"/>
<evidence type="ECO:0000256" key="4">
    <source>
        <dbReference type="ARBA" id="ARBA00023136"/>
    </source>
</evidence>
<dbReference type="InterPro" id="IPR009908">
    <property type="entry name" value="Methylamine_util_MauE"/>
</dbReference>
<dbReference type="GO" id="GO:0030416">
    <property type="term" value="P:methylamine metabolic process"/>
    <property type="evidence" value="ECO:0007669"/>
    <property type="project" value="InterPro"/>
</dbReference>
<evidence type="ECO:0000256" key="3">
    <source>
        <dbReference type="ARBA" id="ARBA00022989"/>
    </source>
</evidence>
<dbReference type="Proteomes" id="UP000297407">
    <property type="component" value="Unassembled WGS sequence"/>
</dbReference>
<comment type="caution">
    <text evidence="7">The sequence shown here is derived from an EMBL/GenBank/DDBJ whole genome shotgun (WGS) entry which is preliminary data.</text>
</comment>
<accession>A0A4Z0LA03</accession>
<dbReference type="Pfam" id="PF07291">
    <property type="entry name" value="MauE"/>
    <property type="match status" value="1"/>
</dbReference>
<evidence type="ECO:0000256" key="1">
    <source>
        <dbReference type="ARBA" id="ARBA00004141"/>
    </source>
</evidence>
<dbReference type="EMBL" id="SRLH01000004">
    <property type="protein sequence ID" value="TGD58040.1"/>
    <property type="molecule type" value="Genomic_DNA"/>
</dbReference>
<dbReference type="RefSeq" id="WP_135526210.1">
    <property type="nucleotide sequence ID" value="NZ_SRLH01000004.1"/>
</dbReference>
<feature type="transmembrane region" description="Helical" evidence="5">
    <location>
        <begin position="81"/>
        <end position="102"/>
    </location>
</feature>
<gene>
    <name evidence="7" type="ORF">E4635_08510</name>
</gene>